<feature type="domain" description="YCII-related" evidence="2">
    <location>
        <begin position="1"/>
        <end position="89"/>
    </location>
</feature>
<name>A0ABP8I981_9BURK</name>
<dbReference type="EMBL" id="BAABGJ010000079">
    <property type="protein sequence ID" value="GAA4353998.1"/>
    <property type="molecule type" value="Genomic_DNA"/>
</dbReference>
<evidence type="ECO:0000259" key="2">
    <source>
        <dbReference type="Pfam" id="PF03795"/>
    </source>
</evidence>
<comment type="caution">
    <text evidence="3">The sequence shown here is derived from an EMBL/GenBank/DDBJ whole genome shotgun (WGS) entry which is preliminary data.</text>
</comment>
<gene>
    <name evidence="3" type="ORF">GCM10023165_44790</name>
</gene>
<dbReference type="InterPro" id="IPR005545">
    <property type="entry name" value="YCII"/>
</dbReference>
<evidence type="ECO:0000256" key="1">
    <source>
        <dbReference type="ARBA" id="ARBA00007689"/>
    </source>
</evidence>
<accession>A0ABP8I981</accession>
<dbReference type="Pfam" id="PF03795">
    <property type="entry name" value="YCII"/>
    <property type="match status" value="1"/>
</dbReference>
<protein>
    <recommendedName>
        <fullName evidence="2">YCII-related domain-containing protein</fullName>
    </recommendedName>
</protein>
<comment type="similarity">
    <text evidence="1">Belongs to the YciI family.</text>
</comment>
<dbReference type="SUPFAM" id="SSF54909">
    <property type="entry name" value="Dimeric alpha+beta barrel"/>
    <property type="match status" value="1"/>
</dbReference>
<proteinExistence type="inferred from homology"/>
<dbReference type="Gene3D" id="3.30.70.1060">
    <property type="entry name" value="Dimeric alpha+beta barrel"/>
    <property type="match status" value="1"/>
</dbReference>
<evidence type="ECO:0000313" key="3">
    <source>
        <dbReference type="EMBL" id="GAA4353998.1"/>
    </source>
</evidence>
<keyword evidence="4" id="KW-1185">Reference proteome</keyword>
<evidence type="ECO:0000313" key="4">
    <source>
        <dbReference type="Proteomes" id="UP001500975"/>
    </source>
</evidence>
<dbReference type="InterPro" id="IPR011008">
    <property type="entry name" value="Dimeric_a/b-barrel"/>
</dbReference>
<organism evidence="3 4">
    <name type="scientific">Variovorax defluvii</name>
    <dbReference type="NCBI Taxonomy" id="913761"/>
    <lineage>
        <taxon>Bacteria</taxon>
        <taxon>Pseudomonadati</taxon>
        <taxon>Pseudomonadota</taxon>
        <taxon>Betaproteobacteria</taxon>
        <taxon>Burkholderiales</taxon>
        <taxon>Comamonadaceae</taxon>
        <taxon>Variovorax</taxon>
    </lineage>
</organism>
<dbReference type="Proteomes" id="UP001500975">
    <property type="component" value="Unassembled WGS sequence"/>
</dbReference>
<sequence>MPYVITFEDAPGTDKARKSSLRQTHTDYVTRHASRIIASGGLFPDEDDFPDGGLVILDAQHRREAVEYIENDPFFLHGIFKHYTIRRWKKFVFDHRRVTA</sequence>
<reference evidence="4" key="1">
    <citation type="journal article" date="2019" name="Int. J. Syst. Evol. Microbiol.">
        <title>The Global Catalogue of Microorganisms (GCM) 10K type strain sequencing project: providing services to taxonomists for standard genome sequencing and annotation.</title>
        <authorList>
            <consortium name="The Broad Institute Genomics Platform"/>
            <consortium name="The Broad Institute Genome Sequencing Center for Infectious Disease"/>
            <person name="Wu L."/>
            <person name="Ma J."/>
        </authorList>
    </citation>
    <scope>NUCLEOTIDE SEQUENCE [LARGE SCALE GENOMIC DNA]</scope>
    <source>
        <strain evidence="4">JCM 17804</strain>
    </source>
</reference>
<dbReference type="RefSeq" id="WP_345540744.1">
    <property type="nucleotide sequence ID" value="NZ_BAABGJ010000079.1"/>
</dbReference>